<name>A0A9P8YE65_9PEZI</name>
<dbReference type="EMBL" id="JAGTJQ010000002">
    <property type="protein sequence ID" value="KAH7037356.1"/>
    <property type="molecule type" value="Genomic_DNA"/>
</dbReference>
<feature type="compositionally biased region" description="Polar residues" evidence="1">
    <location>
        <begin position="462"/>
        <end position="481"/>
    </location>
</feature>
<feature type="compositionally biased region" description="Low complexity" evidence="1">
    <location>
        <begin position="400"/>
        <end position="410"/>
    </location>
</feature>
<dbReference type="Pfam" id="PF10650">
    <property type="entry name" value="zf-C3H1"/>
    <property type="match status" value="1"/>
</dbReference>
<sequence>MFHGQIPGVGAERQLSHDAQQSSFVGANLSPFNMTSPPGLSLTMQHAASNTAAHSLNMIPGLAFGSPPNSRPSAQFATHSIPTAPSSFQRAQSSQTTPSKPVAFISTDSKSGPAQIPSAATGDPGELSEGEFEEEFEDLYEPRDGNLMASTTSRAPQTFPFQRPESTGDADDSSIYDNNTPRLDTNGHGTRLDSPSDEDWEPMLTEAERPSQASRATSSEGIKGLPDSATKNNRPQNIADAKKKAQEAILALWPLKVRYQNYIEEGFDEEVVKTLFKELGLDTNSTKHNQGTVRHAGPGQASAKATNIATVSAVQDGISGSANKSSRPSSPHDQASAGASLGSDSKRVAKSAAEERKDKIARKLAAKSQKPPIPAIAPEPVPSKPPTPSAKPKTRAETNALLHQKLAALKKSQEKAAAERLAAQSTSTPRADEIPSTNPTALSKSNQGFASTSSGVIDVTASYPSTSSATQSDQNPTSANGAISLPASNEHPRVQKRPVAADFDNVTAYPPVTLKRTRTQDTLIIDVSDDEDVEMEIGSPIDDTKSVTDDNEQTGQLAPHRATNGTPTRPEEAHGASTAPAPEGNGKLHLLRGKIEEMRRKIAEAEAKKTGRTPVNTGSPRSGSPMSRDDSTPAGSRKLPKLAELRNNASADDQIRSGRVVSVELLLVESDLKAKQDKLKAIVAEAAKLELEIQETLAQKNKLASEMDSLVSDSGSAQPTGTYGQSALLDLEQAGSSSPFRVDVDRPVILQPATDTPRERPHIAVSDDQPDASQEVGQIVEHQNSKKHEAPREGDKRALQDSGISAPNDGVPTDENPSPAEMSSEVEDGDSDEDDDVSMLSDDDDDDDDDDNRPENAAPRSASDPDENSAMTESVLDGRSLADAGGDVSEEQPGSPPAEADDSDEIMATRSPSLQYGETAVASTQQIPDTEAGSEAALVQDLPQDNMHDRSGPRPEEIASYHSPLEYFRAYRFHPRFFEEVTGGLKSLTYSSKIDVEQMLCPSESVGEECLDSTCEYQHFNKMVLSDGDIITQLGSADMFSGDTKTRFIAGLRKILQELKINKVKDFDRITKAIVQYRADFLADKSKVLPLDGVNI</sequence>
<feature type="compositionally biased region" description="Acidic residues" evidence="1">
    <location>
        <begin position="824"/>
        <end position="852"/>
    </location>
</feature>
<evidence type="ECO:0000256" key="1">
    <source>
        <dbReference type="SAM" id="MobiDB-lite"/>
    </source>
</evidence>
<organism evidence="3 4">
    <name type="scientific">Microdochium trichocladiopsis</name>
    <dbReference type="NCBI Taxonomy" id="1682393"/>
    <lineage>
        <taxon>Eukaryota</taxon>
        <taxon>Fungi</taxon>
        <taxon>Dikarya</taxon>
        <taxon>Ascomycota</taxon>
        <taxon>Pezizomycotina</taxon>
        <taxon>Sordariomycetes</taxon>
        <taxon>Xylariomycetidae</taxon>
        <taxon>Xylariales</taxon>
        <taxon>Microdochiaceae</taxon>
        <taxon>Microdochium</taxon>
    </lineage>
</organism>
<feature type="compositionally biased region" description="Basic and acidic residues" evidence="1">
    <location>
        <begin position="344"/>
        <end position="358"/>
    </location>
</feature>
<feature type="domain" description="Putative zinc-finger" evidence="2">
    <location>
        <begin position="1000"/>
        <end position="1020"/>
    </location>
</feature>
<evidence type="ECO:0000259" key="2">
    <source>
        <dbReference type="Pfam" id="PF10650"/>
    </source>
</evidence>
<protein>
    <recommendedName>
        <fullName evidence="2">Putative zinc-finger domain-containing protein</fullName>
    </recommendedName>
</protein>
<dbReference type="OrthoDB" id="1922977at2759"/>
<feature type="compositionally biased region" description="Polar residues" evidence="1">
    <location>
        <begin position="148"/>
        <end position="160"/>
    </location>
</feature>
<dbReference type="InterPro" id="IPR019607">
    <property type="entry name" value="Putative_zinc-finger_domain"/>
</dbReference>
<dbReference type="Proteomes" id="UP000756346">
    <property type="component" value="Unassembled WGS sequence"/>
</dbReference>
<feature type="compositionally biased region" description="Basic and acidic residues" evidence="1">
    <location>
        <begin position="593"/>
        <end position="609"/>
    </location>
</feature>
<feature type="compositionally biased region" description="Polar residues" evidence="1">
    <location>
        <begin position="211"/>
        <end position="220"/>
    </location>
</feature>
<proteinExistence type="predicted"/>
<feature type="compositionally biased region" description="Pro residues" evidence="1">
    <location>
        <begin position="371"/>
        <end position="389"/>
    </location>
</feature>
<feature type="compositionally biased region" description="Polar residues" evidence="1">
    <location>
        <begin position="711"/>
        <end position="725"/>
    </location>
</feature>
<feature type="compositionally biased region" description="Polar residues" evidence="1">
    <location>
        <begin position="613"/>
        <end position="625"/>
    </location>
</feature>
<feature type="compositionally biased region" description="Polar residues" evidence="1">
    <location>
        <begin position="85"/>
        <end position="99"/>
    </location>
</feature>
<reference evidence="3" key="1">
    <citation type="journal article" date="2021" name="Nat. Commun.">
        <title>Genetic determinants of endophytism in the Arabidopsis root mycobiome.</title>
        <authorList>
            <person name="Mesny F."/>
            <person name="Miyauchi S."/>
            <person name="Thiergart T."/>
            <person name="Pickel B."/>
            <person name="Atanasova L."/>
            <person name="Karlsson M."/>
            <person name="Huettel B."/>
            <person name="Barry K.W."/>
            <person name="Haridas S."/>
            <person name="Chen C."/>
            <person name="Bauer D."/>
            <person name="Andreopoulos W."/>
            <person name="Pangilinan J."/>
            <person name="LaButti K."/>
            <person name="Riley R."/>
            <person name="Lipzen A."/>
            <person name="Clum A."/>
            <person name="Drula E."/>
            <person name="Henrissat B."/>
            <person name="Kohler A."/>
            <person name="Grigoriev I.V."/>
            <person name="Martin F.M."/>
            <person name="Hacquard S."/>
        </authorList>
    </citation>
    <scope>NUCLEOTIDE SEQUENCE</scope>
    <source>
        <strain evidence="3">MPI-CAGE-CH-0230</strain>
    </source>
</reference>
<comment type="caution">
    <text evidence="3">The sequence shown here is derived from an EMBL/GenBank/DDBJ whole genome shotgun (WGS) entry which is preliminary data.</text>
</comment>
<feature type="region of interest" description="Disordered" evidence="1">
    <location>
        <begin position="286"/>
        <end position="305"/>
    </location>
</feature>
<evidence type="ECO:0000313" key="3">
    <source>
        <dbReference type="EMBL" id="KAH7037356.1"/>
    </source>
</evidence>
<feature type="compositionally biased region" description="Basic and acidic residues" evidence="1">
    <location>
        <begin position="783"/>
        <end position="799"/>
    </location>
</feature>
<accession>A0A9P8YE65</accession>
<dbReference type="RefSeq" id="XP_046016477.1">
    <property type="nucleotide sequence ID" value="XM_046158073.1"/>
</dbReference>
<gene>
    <name evidence="3" type="ORF">B0I36DRAFT_359067</name>
</gene>
<feature type="region of interest" description="Disordered" evidence="1">
    <location>
        <begin position="704"/>
        <end position="905"/>
    </location>
</feature>
<feature type="compositionally biased region" description="Polar residues" evidence="1">
    <location>
        <begin position="423"/>
        <end position="455"/>
    </location>
</feature>
<feature type="region of interest" description="Disordered" evidence="1">
    <location>
        <begin position="146"/>
        <end position="240"/>
    </location>
</feature>
<feature type="region of interest" description="Disordered" evidence="1">
    <location>
        <begin position="85"/>
        <end position="134"/>
    </location>
</feature>
<dbReference type="AlphaFoldDB" id="A0A9P8YE65"/>
<feature type="compositionally biased region" description="Polar residues" evidence="1">
    <location>
        <begin position="318"/>
        <end position="333"/>
    </location>
</feature>
<feature type="region of interest" description="Disordered" evidence="1">
    <location>
        <begin position="525"/>
        <end position="651"/>
    </location>
</feature>
<evidence type="ECO:0000313" key="4">
    <source>
        <dbReference type="Proteomes" id="UP000756346"/>
    </source>
</evidence>
<feature type="region of interest" description="Disordered" evidence="1">
    <location>
        <begin position="318"/>
        <end position="502"/>
    </location>
</feature>
<dbReference type="GeneID" id="70187619"/>
<keyword evidence="4" id="KW-1185">Reference proteome</keyword>